<name>A0A8E5HP37_USTVR</name>
<evidence type="ECO:0000313" key="2">
    <source>
        <dbReference type="EMBL" id="QUC18867.1"/>
    </source>
</evidence>
<organism evidence="2 3">
    <name type="scientific">Ustilaginoidea virens</name>
    <name type="common">Rice false smut fungus</name>
    <name type="synonym">Villosiclava virens</name>
    <dbReference type="NCBI Taxonomy" id="1159556"/>
    <lineage>
        <taxon>Eukaryota</taxon>
        <taxon>Fungi</taxon>
        <taxon>Dikarya</taxon>
        <taxon>Ascomycota</taxon>
        <taxon>Pezizomycotina</taxon>
        <taxon>Sordariomycetes</taxon>
        <taxon>Hypocreomycetidae</taxon>
        <taxon>Hypocreales</taxon>
        <taxon>Clavicipitaceae</taxon>
        <taxon>Ustilaginoidea</taxon>
    </lineage>
</organism>
<dbReference type="KEGG" id="uvi:66063886"/>
<feature type="region of interest" description="Disordered" evidence="1">
    <location>
        <begin position="1"/>
        <end position="40"/>
    </location>
</feature>
<evidence type="ECO:0000256" key="1">
    <source>
        <dbReference type="SAM" id="MobiDB-lite"/>
    </source>
</evidence>
<reference evidence="2" key="1">
    <citation type="submission" date="2020-03" db="EMBL/GenBank/DDBJ databases">
        <title>A mixture of massive structural variations and highly conserved coding sequences in Ustilaginoidea virens genome.</title>
        <authorList>
            <person name="Zhang K."/>
            <person name="Zhao Z."/>
            <person name="Zhang Z."/>
            <person name="Li Y."/>
            <person name="Hsiang T."/>
            <person name="Sun W."/>
        </authorList>
    </citation>
    <scope>NUCLEOTIDE SEQUENCE</scope>
    <source>
        <strain evidence="2">UV-8b</strain>
    </source>
</reference>
<gene>
    <name evidence="2" type="ORF">UV8b_03108</name>
</gene>
<sequence>MHDAQTISTTDEQPACAAHDRPAANYGLASPSHPNCNPRSNCRDREIQVPFFRLRIMSRQYGLIRSFGIMLSMSAKPRGASQVCNHGLCLCPSEPLTVRSLPSPP</sequence>
<dbReference type="GeneID" id="66063886"/>
<feature type="compositionally biased region" description="Polar residues" evidence="1">
    <location>
        <begin position="1"/>
        <end position="12"/>
    </location>
</feature>
<evidence type="ECO:0000313" key="3">
    <source>
        <dbReference type="Proteomes" id="UP000027002"/>
    </source>
</evidence>
<proteinExistence type="predicted"/>
<dbReference type="EMBL" id="CP072754">
    <property type="protein sequence ID" value="QUC18867.1"/>
    <property type="molecule type" value="Genomic_DNA"/>
</dbReference>
<dbReference type="RefSeq" id="XP_042996540.1">
    <property type="nucleotide sequence ID" value="XM_043140606.1"/>
</dbReference>
<dbReference type="Proteomes" id="UP000027002">
    <property type="component" value="Chromosome 2"/>
</dbReference>
<keyword evidence="3" id="KW-1185">Reference proteome</keyword>
<accession>A0A8E5HP37</accession>
<dbReference type="AlphaFoldDB" id="A0A8E5HP37"/>
<protein>
    <submittedName>
        <fullName evidence="2">Uncharacterized protein</fullName>
    </submittedName>
</protein>